<dbReference type="PANTHER" id="PTHR43227:SF11">
    <property type="entry name" value="BLL4140 PROTEIN"/>
    <property type="match status" value="1"/>
</dbReference>
<evidence type="ECO:0000256" key="3">
    <source>
        <dbReference type="ARBA" id="ARBA00022475"/>
    </source>
</evidence>
<evidence type="ECO:0000313" key="10">
    <source>
        <dbReference type="Proteomes" id="UP000464314"/>
    </source>
</evidence>
<dbReference type="PROSITE" id="PS50928">
    <property type="entry name" value="ABC_TM1"/>
    <property type="match status" value="1"/>
</dbReference>
<feature type="domain" description="ABC transmembrane type-1" evidence="8">
    <location>
        <begin position="1"/>
        <end position="192"/>
    </location>
</feature>
<dbReference type="InterPro" id="IPR000515">
    <property type="entry name" value="MetI-like"/>
</dbReference>
<keyword evidence="10" id="KW-1185">Reference proteome</keyword>
<keyword evidence="4 7" id="KW-0812">Transmembrane</keyword>
<keyword evidence="3" id="KW-1003">Cell membrane</keyword>
<evidence type="ECO:0000256" key="1">
    <source>
        <dbReference type="ARBA" id="ARBA00004651"/>
    </source>
</evidence>
<dbReference type="GO" id="GO:0005886">
    <property type="term" value="C:plasma membrane"/>
    <property type="evidence" value="ECO:0007669"/>
    <property type="project" value="UniProtKB-SubCell"/>
</dbReference>
<evidence type="ECO:0000256" key="5">
    <source>
        <dbReference type="ARBA" id="ARBA00022989"/>
    </source>
</evidence>
<dbReference type="InterPro" id="IPR050809">
    <property type="entry name" value="UgpAE/MalFG_permease"/>
</dbReference>
<evidence type="ECO:0000256" key="2">
    <source>
        <dbReference type="ARBA" id="ARBA00022448"/>
    </source>
</evidence>
<feature type="transmembrane region" description="Helical" evidence="7">
    <location>
        <begin position="64"/>
        <end position="90"/>
    </location>
</feature>
<gene>
    <name evidence="9" type="ORF">Ana3638_02005</name>
</gene>
<evidence type="ECO:0000313" key="9">
    <source>
        <dbReference type="EMBL" id="QHQ63594.1"/>
    </source>
</evidence>
<dbReference type="Proteomes" id="UP000464314">
    <property type="component" value="Chromosome"/>
</dbReference>
<dbReference type="SUPFAM" id="SSF161098">
    <property type="entry name" value="MetI-like"/>
    <property type="match status" value="1"/>
</dbReference>
<proteinExistence type="inferred from homology"/>
<dbReference type="PANTHER" id="PTHR43227">
    <property type="entry name" value="BLL4140 PROTEIN"/>
    <property type="match status" value="1"/>
</dbReference>
<evidence type="ECO:0000259" key="8">
    <source>
        <dbReference type="PROSITE" id="PS50928"/>
    </source>
</evidence>
<comment type="subcellular location">
    <subcellularLocation>
        <location evidence="1 7">Cell membrane</location>
        <topology evidence="1 7">Multi-pass membrane protein</topology>
    </subcellularLocation>
</comment>
<protein>
    <submittedName>
        <fullName evidence="9">ABC transporter permease subunit</fullName>
    </submittedName>
</protein>
<feature type="transmembrane region" description="Helical" evidence="7">
    <location>
        <begin position="20"/>
        <end position="44"/>
    </location>
</feature>
<keyword evidence="6 7" id="KW-0472">Membrane</keyword>
<evidence type="ECO:0000256" key="7">
    <source>
        <dbReference type="RuleBase" id="RU363032"/>
    </source>
</evidence>
<dbReference type="EMBL" id="CP048000">
    <property type="protein sequence ID" value="QHQ63594.1"/>
    <property type="molecule type" value="Genomic_DNA"/>
</dbReference>
<dbReference type="GO" id="GO:0055085">
    <property type="term" value="P:transmembrane transport"/>
    <property type="evidence" value="ECO:0007669"/>
    <property type="project" value="InterPro"/>
</dbReference>
<evidence type="ECO:0000256" key="4">
    <source>
        <dbReference type="ARBA" id="ARBA00022692"/>
    </source>
</evidence>
<feature type="transmembrane region" description="Helical" evidence="7">
    <location>
        <begin position="111"/>
        <end position="135"/>
    </location>
</feature>
<dbReference type="Gene3D" id="1.10.3720.10">
    <property type="entry name" value="MetI-like"/>
    <property type="match status" value="1"/>
</dbReference>
<dbReference type="KEGG" id="anr:Ana3638_02005"/>
<dbReference type="CDD" id="cd06261">
    <property type="entry name" value="TM_PBP2"/>
    <property type="match status" value="1"/>
</dbReference>
<dbReference type="InterPro" id="IPR035906">
    <property type="entry name" value="MetI-like_sf"/>
</dbReference>
<reference evidence="9 10" key="1">
    <citation type="submission" date="2020-01" db="EMBL/GenBank/DDBJ databases">
        <title>Genome analysis of Anaerocolumna sp. CBA3638.</title>
        <authorList>
            <person name="Kim J."/>
            <person name="Roh S.W."/>
        </authorList>
    </citation>
    <scope>NUCLEOTIDE SEQUENCE [LARGE SCALE GENOMIC DNA]</scope>
    <source>
        <strain evidence="9 10">CBA3638</strain>
    </source>
</reference>
<feature type="transmembrane region" description="Helical" evidence="7">
    <location>
        <begin position="171"/>
        <end position="192"/>
    </location>
</feature>
<sequence>MLNEVGRTRYKKAVQTVTYLPNFISSVVVVGMVVTFLSPSTGLVNNILAAFGMERVNFLTEPGYFWIIYTLMTIWQMAGYSAIIYLASLTGISSDMYEAARIDGAGRWKQLWYVTLPGISSTIILMFLMKIGGILDVGYETIVLMYNPSTYSTADVIGTYVYRRGILNGEYSFSSAVGFFQSVIGLLLVVFANKIAKKYSEASLW</sequence>
<comment type="similarity">
    <text evidence="7">Belongs to the binding-protein-dependent transport system permease family.</text>
</comment>
<evidence type="ECO:0000256" key="6">
    <source>
        <dbReference type="ARBA" id="ARBA00023136"/>
    </source>
</evidence>
<keyword evidence="2 7" id="KW-0813">Transport</keyword>
<organism evidence="9 10">
    <name type="scientific">Anaerocolumna sedimenticola</name>
    <dbReference type="NCBI Taxonomy" id="2696063"/>
    <lineage>
        <taxon>Bacteria</taxon>
        <taxon>Bacillati</taxon>
        <taxon>Bacillota</taxon>
        <taxon>Clostridia</taxon>
        <taxon>Lachnospirales</taxon>
        <taxon>Lachnospiraceae</taxon>
        <taxon>Anaerocolumna</taxon>
    </lineage>
</organism>
<dbReference type="Pfam" id="PF00528">
    <property type="entry name" value="BPD_transp_1"/>
    <property type="match status" value="1"/>
</dbReference>
<keyword evidence="5 7" id="KW-1133">Transmembrane helix</keyword>
<dbReference type="AlphaFoldDB" id="A0A6P1TRM4"/>
<name>A0A6P1TRM4_9FIRM</name>
<accession>A0A6P1TRM4</accession>